<feature type="signal peptide" evidence="1">
    <location>
        <begin position="1"/>
        <end position="21"/>
    </location>
</feature>
<dbReference type="InterPro" id="IPR011600">
    <property type="entry name" value="Pept_C14_caspase"/>
</dbReference>
<dbReference type="PROSITE" id="PS50222">
    <property type="entry name" value="EF_HAND_2"/>
    <property type="match status" value="1"/>
</dbReference>
<dbReference type="GO" id="GO:0006508">
    <property type="term" value="P:proteolysis"/>
    <property type="evidence" value="ECO:0007669"/>
    <property type="project" value="InterPro"/>
</dbReference>
<evidence type="ECO:0000313" key="3">
    <source>
        <dbReference type="EMBL" id="SET56744.1"/>
    </source>
</evidence>
<dbReference type="InterPro" id="IPR052039">
    <property type="entry name" value="Caspase-related_regulators"/>
</dbReference>
<reference evidence="4" key="1">
    <citation type="submission" date="2016-10" db="EMBL/GenBank/DDBJ databases">
        <authorList>
            <person name="Varghese N."/>
            <person name="Submissions S."/>
        </authorList>
    </citation>
    <scope>NUCLEOTIDE SEQUENCE [LARGE SCALE GENOMIC DNA]</scope>
    <source>
        <strain evidence="4">Nm71</strain>
    </source>
</reference>
<dbReference type="Pfam" id="PF00656">
    <property type="entry name" value="Peptidase_C14"/>
    <property type="match status" value="1"/>
</dbReference>
<dbReference type="Gene3D" id="3.40.50.1460">
    <property type="match status" value="1"/>
</dbReference>
<dbReference type="Proteomes" id="UP000199345">
    <property type="component" value="Unassembled WGS sequence"/>
</dbReference>
<gene>
    <name evidence="3" type="ORF">SAMN05216326_13729</name>
</gene>
<dbReference type="SUPFAM" id="SSF52129">
    <property type="entry name" value="Caspase-like"/>
    <property type="match status" value="1"/>
</dbReference>
<dbReference type="RefSeq" id="WP_090661273.1">
    <property type="nucleotide sequence ID" value="NZ_FOIA01000037.1"/>
</dbReference>
<dbReference type="AlphaFoldDB" id="A0A1I0FHQ7"/>
<keyword evidence="1" id="KW-0732">Signal</keyword>
<evidence type="ECO:0000259" key="2">
    <source>
        <dbReference type="PROSITE" id="PS50222"/>
    </source>
</evidence>
<feature type="chain" id="PRO_5011652101" evidence="1">
    <location>
        <begin position="22"/>
        <end position="328"/>
    </location>
</feature>
<evidence type="ECO:0000256" key="1">
    <source>
        <dbReference type="SAM" id="SignalP"/>
    </source>
</evidence>
<dbReference type="GO" id="GO:0005509">
    <property type="term" value="F:calcium ion binding"/>
    <property type="evidence" value="ECO:0007669"/>
    <property type="project" value="InterPro"/>
</dbReference>
<dbReference type="InterPro" id="IPR018247">
    <property type="entry name" value="EF_Hand_1_Ca_BS"/>
</dbReference>
<evidence type="ECO:0000313" key="4">
    <source>
        <dbReference type="Proteomes" id="UP000199345"/>
    </source>
</evidence>
<organism evidence="3 4">
    <name type="scientific">Nitrosomonas marina</name>
    <dbReference type="NCBI Taxonomy" id="917"/>
    <lineage>
        <taxon>Bacteria</taxon>
        <taxon>Pseudomonadati</taxon>
        <taxon>Pseudomonadota</taxon>
        <taxon>Betaproteobacteria</taxon>
        <taxon>Nitrosomonadales</taxon>
        <taxon>Nitrosomonadaceae</taxon>
        <taxon>Nitrosomonas</taxon>
    </lineage>
</organism>
<dbReference type="InterPro" id="IPR029030">
    <property type="entry name" value="Caspase-like_dom_sf"/>
</dbReference>
<feature type="domain" description="EF-hand" evidence="2">
    <location>
        <begin position="231"/>
        <end position="256"/>
    </location>
</feature>
<sequence>MTFRFVVILLICIISLPSAIAAQQRGVTVINDASGNDIELYRESYALLIGVSEYTAGWPDLESIPAEIRDVENVLIAQGFHVVTHLNPDREALEKAFENFIHDYGLDPQNRLLFFFAGHGETRQNGRKGYLVPTDAPLPTKDKKGFLRKALPMSQIMAWARLIEAKHALFLFDSCFSGTVFKQRALPKIPPHISSLTAEPVRQFITAGSAGETVPANSVFTPVFIDGLKHRLADLDGDGYVTGTELGVYLQGKVPQHVRQTPQFGKISDYELSRGDFVFLLDAAESVANTPLEKSKPLQRATYVIRCFQRWSIFLPVHLIWVNRMRRL</sequence>
<accession>A0A1I0FHQ7</accession>
<dbReference type="PROSITE" id="PS00018">
    <property type="entry name" value="EF_HAND_1"/>
    <property type="match status" value="1"/>
</dbReference>
<name>A0A1I0FHQ7_9PROT</name>
<dbReference type="PANTHER" id="PTHR22576">
    <property type="entry name" value="MUCOSA ASSOCIATED LYMPHOID TISSUE LYMPHOMA TRANSLOCATION PROTEIN 1/PARACASPASE"/>
    <property type="match status" value="1"/>
</dbReference>
<proteinExistence type="predicted"/>
<protein>
    <submittedName>
        <fullName evidence="3">Caspase domain-containing protein</fullName>
    </submittedName>
</protein>
<dbReference type="GO" id="GO:0004197">
    <property type="term" value="F:cysteine-type endopeptidase activity"/>
    <property type="evidence" value="ECO:0007669"/>
    <property type="project" value="InterPro"/>
</dbReference>
<dbReference type="InterPro" id="IPR002048">
    <property type="entry name" value="EF_hand_dom"/>
</dbReference>
<keyword evidence="4" id="KW-1185">Reference proteome</keyword>
<dbReference type="PANTHER" id="PTHR22576:SF37">
    <property type="entry name" value="MUCOSA-ASSOCIATED LYMPHOID TISSUE LYMPHOMA TRANSLOCATION PROTEIN 1"/>
    <property type="match status" value="1"/>
</dbReference>
<dbReference type="OrthoDB" id="9816280at2"/>
<dbReference type="EMBL" id="FOIA01000037">
    <property type="protein sequence ID" value="SET56744.1"/>
    <property type="molecule type" value="Genomic_DNA"/>
</dbReference>